<evidence type="ECO:0000256" key="8">
    <source>
        <dbReference type="ARBA" id="ARBA00033183"/>
    </source>
</evidence>
<evidence type="ECO:0000256" key="1">
    <source>
        <dbReference type="ARBA" id="ARBA00006342"/>
    </source>
</evidence>
<dbReference type="NCBIfam" id="TIGR02582">
    <property type="entry name" value="cas7_TM1809"/>
    <property type="match status" value="1"/>
</dbReference>
<dbReference type="GO" id="GO:0016787">
    <property type="term" value="F:hydrolase activity"/>
    <property type="evidence" value="ECO:0007669"/>
    <property type="project" value="UniProtKB-KW"/>
</dbReference>
<evidence type="ECO:0000256" key="5">
    <source>
        <dbReference type="ARBA" id="ARBA00022801"/>
    </source>
</evidence>
<evidence type="ECO:0000259" key="9">
    <source>
        <dbReference type="Pfam" id="PF03787"/>
    </source>
</evidence>
<comment type="similarity">
    <text evidence="1">Belongs to the CRISPR-associated Csm3 family.</text>
</comment>
<keyword evidence="7" id="KW-0051">Antiviral defense</keyword>
<dbReference type="PANTHER" id="PTHR35579:SF3">
    <property type="entry name" value="CRISPR SYSTEM CMS ENDORIBONUCLEASE CSM3"/>
    <property type="match status" value="1"/>
</dbReference>
<evidence type="ECO:0000256" key="6">
    <source>
        <dbReference type="ARBA" id="ARBA00022884"/>
    </source>
</evidence>
<dbReference type="InterPro" id="IPR013412">
    <property type="entry name" value="CRISPR-assoc_RAMP_Csm3"/>
</dbReference>
<evidence type="ECO:0000256" key="4">
    <source>
        <dbReference type="ARBA" id="ARBA00022759"/>
    </source>
</evidence>
<keyword evidence="6" id="KW-0694">RNA-binding</keyword>
<dbReference type="GO" id="GO:0051607">
    <property type="term" value="P:defense response to virus"/>
    <property type="evidence" value="ECO:0007669"/>
    <property type="project" value="UniProtKB-KW"/>
</dbReference>
<proteinExistence type="inferred from homology"/>
<organism evidence="10">
    <name type="scientific">Thermomicrobium roseum</name>
    <dbReference type="NCBI Taxonomy" id="500"/>
    <lineage>
        <taxon>Bacteria</taxon>
        <taxon>Pseudomonadati</taxon>
        <taxon>Thermomicrobiota</taxon>
        <taxon>Thermomicrobia</taxon>
        <taxon>Thermomicrobiales</taxon>
        <taxon>Thermomicrobiaceae</taxon>
        <taxon>Thermomicrobium</taxon>
    </lineage>
</organism>
<dbReference type="GO" id="GO:0003723">
    <property type="term" value="F:RNA binding"/>
    <property type="evidence" value="ECO:0007669"/>
    <property type="project" value="UniProtKB-KW"/>
</dbReference>
<feature type="domain" description="CRISPR type III-associated protein" evidence="9">
    <location>
        <begin position="22"/>
        <end position="223"/>
    </location>
</feature>
<keyword evidence="3" id="KW-0540">Nuclease</keyword>
<evidence type="ECO:0000256" key="7">
    <source>
        <dbReference type="ARBA" id="ARBA00023118"/>
    </source>
</evidence>
<comment type="caution">
    <text evidence="10">The sequence shown here is derived from an EMBL/GenBank/DDBJ whole genome shotgun (WGS) entry which is preliminary data.</text>
</comment>
<dbReference type="EMBL" id="DRWX01000186">
    <property type="protein sequence ID" value="HHM96342.1"/>
    <property type="molecule type" value="Genomic_DNA"/>
</dbReference>
<dbReference type="PANTHER" id="PTHR35579">
    <property type="entry name" value="CRISPR SYSTEM CMS ENDORIBONUCLEASE CSM3"/>
    <property type="match status" value="1"/>
</dbReference>
<keyword evidence="5" id="KW-0378">Hydrolase</keyword>
<dbReference type="AlphaFoldDB" id="A0A7C5RUE0"/>
<keyword evidence="4" id="KW-0255">Endonuclease</keyword>
<evidence type="ECO:0000313" key="10">
    <source>
        <dbReference type="EMBL" id="HHM96342.1"/>
    </source>
</evidence>
<sequence>MSTAAPPTRQATIHGRVILSATLHALTGLRIGGAAGSLAIGALDNPVVRDPLTNQPYIPGSSLKGKLRSLAERIEGLPSNWRINNVYIHICEGDRNRQVNHTYNTCPVCPVFGVPGDQFPSAPTRLVVRDAFLTPESVRQLESLRLDLPYSEIKWEAAIDRVTAAAVPRQVERIPAGAIFACEMVYTVYEQQDVDRFWTVVRALRLLEDDYLGSYGSRGSGKVTFRDITLTLRPRQKYDQPGAQLPTRTFASVEELLNEREEVLSWLREHIRIQPAE</sequence>
<evidence type="ECO:0000256" key="2">
    <source>
        <dbReference type="ARBA" id="ARBA00022150"/>
    </source>
</evidence>
<dbReference type="InterPro" id="IPR052216">
    <property type="entry name" value="CRISPR_Csm3_endoribonuclease"/>
</dbReference>
<name>A0A7C5RUE0_THERO</name>
<dbReference type="Pfam" id="PF03787">
    <property type="entry name" value="RAMPs"/>
    <property type="match status" value="1"/>
</dbReference>
<dbReference type="GO" id="GO:0004519">
    <property type="term" value="F:endonuclease activity"/>
    <property type="evidence" value="ECO:0007669"/>
    <property type="project" value="UniProtKB-KW"/>
</dbReference>
<reference evidence="10" key="1">
    <citation type="journal article" date="2020" name="mSystems">
        <title>Genome- and Community-Level Interaction Insights into Carbon Utilization and Element Cycling Functions of Hydrothermarchaeota in Hydrothermal Sediment.</title>
        <authorList>
            <person name="Zhou Z."/>
            <person name="Liu Y."/>
            <person name="Xu W."/>
            <person name="Pan J."/>
            <person name="Luo Z.H."/>
            <person name="Li M."/>
        </authorList>
    </citation>
    <scope>NUCLEOTIDE SEQUENCE [LARGE SCALE GENOMIC DNA]</scope>
    <source>
        <strain evidence="10">SpSt-1065</strain>
    </source>
</reference>
<evidence type="ECO:0000256" key="3">
    <source>
        <dbReference type="ARBA" id="ARBA00022722"/>
    </source>
</evidence>
<accession>A0A7C5RUE0</accession>
<dbReference type="InterPro" id="IPR005537">
    <property type="entry name" value="RAMP_III_fam"/>
</dbReference>
<gene>
    <name evidence="10" type="primary">csm3</name>
    <name evidence="10" type="ORF">ENM21_03920</name>
</gene>
<protein>
    <recommendedName>
        <fullName evidence="2">CRISPR system Cms endoribonuclease Csm3</fullName>
    </recommendedName>
    <alternativeName>
        <fullName evidence="8">CRISPR type III A-associated RAMP protein Csm3</fullName>
    </alternativeName>
</protein>